<dbReference type="NCBIfam" id="TIGR04409">
    <property type="entry name" value="LptC_YrbK"/>
    <property type="match status" value="1"/>
</dbReference>
<evidence type="ECO:0000313" key="4">
    <source>
        <dbReference type="Proteomes" id="UP000315252"/>
    </source>
</evidence>
<keyword evidence="4" id="KW-1185">Reference proteome</keyword>
<name>A0A545U165_9PROT</name>
<organism evidence="3 4">
    <name type="scientific">Denitrobaculum tricleocarpae</name>
    <dbReference type="NCBI Taxonomy" id="2591009"/>
    <lineage>
        <taxon>Bacteria</taxon>
        <taxon>Pseudomonadati</taxon>
        <taxon>Pseudomonadota</taxon>
        <taxon>Alphaproteobacteria</taxon>
        <taxon>Rhodospirillales</taxon>
        <taxon>Rhodospirillaceae</taxon>
        <taxon>Denitrobaculum</taxon>
    </lineage>
</organism>
<dbReference type="RefSeq" id="WP_142894291.1">
    <property type="nucleotide sequence ID" value="NZ_ML660052.1"/>
</dbReference>
<dbReference type="InterPro" id="IPR026265">
    <property type="entry name" value="LptC"/>
</dbReference>
<dbReference type="GO" id="GO:0015221">
    <property type="term" value="F:lipopolysaccharide transmembrane transporter activity"/>
    <property type="evidence" value="ECO:0007669"/>
    <property type="project" value="InterPro"/>
</dbReference>
<sequence length="223" mass="24863">MAQAFITDEVEAEPAGERQPPPRLSRRSSYSRFVGVLKVLLPAVAVGLIILVIAWPRLDGTTPQEIVLPEIDLQGGEVSVLNPRWNGVDDEDRPFTVTADLVSQSKEDRNLYELELPKADITLEDETWLALTARAGRFFYEEQQLQLTGDVDMFHDQGFEIRTESASIDLKSKDAWGEEAVEGHGPAGRLNAEGFRITQEGARILFTGKSRLIVYPDAQEAIR</sequence>
<evidence type="ECO:0000256" key="1">
    <source>
        <dbReference type="SAM" id="MobiDB-lite"/>
    </source>
</evidence>
<dbReference type="Gene3D" id="2.60.450.10">
    <property type="entry name" value="Lipopolysaccharide (LPS) transport protein A like domain"/>
    <property type="match status" value="1"/>
</dbReference>
<reference evidence="3 4" key="1">
    <citation type="submission" date="2019-06" db="EMBL/GenBank/DDBJ databases">
        <title>Whole genome sequence for Rhodospirillaceae sp. R148.</title>
        <authorList>
            <person name="Wang G."/>
        </authorList>
    </citation>
    <scope>NUCLEOTIDE SEQUENCE [LARGE SCALE GENOMIC DNA]</scope>
    <source>
        <strain evidence="3 4">R148</strain>
    </source>
</reference>
<dbReference type="AlphaFoldDB" id="A0A545U165"/>
<proteinExistence type="predicted"/>
<evidence type="ECO:0000256" key="2">
    <source>
        <dbReference type="SAM" id="Phobius"/>
    </source>
</evidence>
<feature type="region of interest" description="Disordered" evidence="1">
    <location>
        <begin position="1"/>
        <end position="26"/>
    </location>
</feature>
<feature type="transmembrane region" description="Helical" evidence="2">
    <location>
        <begin position="33"/>
        <end position="55"/>
    </location>
</feature>
<evidence type="ECO:0000313" key="3">
    <source>
        <dbReference type="EMBL" id="TQV83219.1"/>
    </source>
</evidence>
<accession>A0A545U165</accession>
<comment type="caution">
    <text evidence="3">The sequence shown here is derived from an EMBL/GenBank/DDBJ whole genome shotgun (WGS) entry which is preliminary data.</text>
</comment>
<dbReference type="Pfam" id="PF06835">
    <property type="entry name" value="LptC"/>
    <property type="match status" value="1"/>
</dbReference>
<keyword evidence="2" id="KW-0472">Membrane</keyword>
<dbReference type="Proteomes" id="UP000315252">
    <property type="component" value="Unassembled WGS sequence"/>
</dbReference>
<dbReference type="EMBL" id="VHSH01000001">
    <property type="protein sequence ID" value="TQV83219.1"/>
    <property type="molecule type" value="Genomic_DNA"/>
</dbReference>
<dbReference type="OrthoDB" id="8441710at2"/>
<keyword evidence="2" id="KW-0812">Transmembrane</keyword>
<protein>
    <submittedName>
        <fullName evidence="3">LPS export ABC transporter periplasmic protein LptC</fullName>
    </submittedName>
</protein>
<dbReference type="GO" id="GO:0005886">
    <property type="term" value="C:plasma membrane"/>
    <property type="evidence" value="ECO:0007669"/>
    <property type="project" value="InterPro"/>
</dbReference>
<keyword evidence="2" id="KW-1133">Transmembrane helix</keyword>
<gene>
    <name evidence="3" type="primary">lptC</name>
    <name evidence="3" type="ORF">FKG95_01055</name>
</gene>
<dbReference type="InterPro" id="IPR010664">
    <property type="entry name" value="LipoPS_assembly_LptC-rel"/>
</dbReference>